<gene>
    <name evidence="3" type="ORF">CFHF_09080</name>
</gene>
<feature type="signal peptide" evidence="2">
    <location>
        <begin position="1"/>
        <end position="28"/>
    </location>
</feature>
<dbReference type="EMBL" id="PJRQ01000017">
    <property type="protein sequence ID" value="PLR17591.1"/>
    <property type="molecule type" value="Genomic_DNA"/>
</dbReference>
<evidence type="ECO:0000313" key="3">
    <source>
        <dbReference type="EMBL" id="PLR17591.1"/>
    </source>
</evidence>
<keyword evidence="2" id="KW-0732">Signal</keyword>
<feature type="chain" id="PRO_5014859480" evidence="2">
    <location>
        <begin position="29"/>
        <end position="135"/>
    </location>
</feature>
<comment type="caution">
    <text evidence="3">The sequence shown here is derived from an EMBL/GenBank/DDBJ whole genome shotgun (WGS) entry which is preliminary data.</text>
</comment>
<reference evidence="3 4" key="1">
    <citation type="submission" date="2017-12" db="EMBL/GenBank/DDBJ databases">
        <title>The genome sequence of Caulobacter flavus CGMCC1 15093.</title>
        <authorList>
            <person name="Gao J."/>
            <person name="Mao X."/>
            <person name="Sun J."/>
        </authorList>
    </citation>
    <scope>NUCLEOTIDE SEQUENCE [LARGE SCALE GENOMIC DNA]</scope>
    <source>
        <strain evidence="3 4">CGMCC1 15093</strain>
    </source>
</reference>
<accession>A0A2N5CUV9</accession>
<sequence length="135" mass="12780">PAPVLAGGLVLAVLGAAMLAGASAPASAAGALFLITAGGGGAALAALAGLQPLSPAALRPPMNGLYLAFVTVAGLGFGPLLTGVVSDRLFAGPHGLAMALALVTALAAGLAALSCVLGAASWRRLARETLETASA</sequence>
<keyword evidence="1" id="KW-0472">Membrane</keyword>
<evidence type="ECO:0000256" key="1">
    <source>
        <dbReference type="SAM" id="Phobius"/>
    </source>
</evidence>
<feature type="non-terminal residue" evidence="3">
    <location>
        <position position="1"/>
    </location>
</feature>
<name>A0A2N5CUV9_9CAUL</name>
<keyword evidence="1" id="KW-1133">Transmembrane helix</keyword>
<feature type="transmembrane region" description="Helical" evidence="1">
    <location>
        <begin position="32"/>
        <end position="53"/>
    </location>
</feature>
<dbReference type="SUPFAM" id="SSF103473">
    <property type="entry name" value="MFS general substrate transporter"/>
    <property type="match status" value="1"/>
</dbReference>
<evidence type="ECO:0000313" key="4">
    <source>
        <dbReference type="Proteomes" id="UP000234483"/>
    </source>
</evidence>
<organism evidence="3 4">
    <name type="scientific">Caulobacter flavus</name>
    <dbReference type="NCBI Taxonomy" id="1679497"/>
    <lineage>
        <taxon>Bacteria</taxon>
        <taxon>Pseudomonadati</taxon>
        <taxon>Pseudomonadota</taxon>
        <taxon>Alphaproteobacteria</taxon>
        <taxon>Caulobacterales</taxon>
        <taxon>Caulobacteraceae</taxon>
        <taxon>Caulobacter</taxon>
    </lineage>
</organism>
<evidence type="ECO:0000256" key="2">
    <source>
        <dbReference type="SAM" id="SignalP"/>
    </source>
</evidence>
<dbReference type="InterPro" id="IPR036259">
    <property type="entry name" value="MFS_trans_sf"/>
</dbReference>
<feature type="transmembrane region" description="Helical" evidence="1">
    <location>
        <begin position="65"/>
        <end position="85"/>
    </location>
</feature>
<proteinExistence type="predicted"/>
<keyword evidence="1" id="KW-0812">Transmembrane</keyword>
<feature type="transmembrane region" description="Helical" evidence="1">
    <location>
        <begin position="97"/>
        <end position="120"/>
    </location>
</feature>
<protein>
    <submittedName>
        <fullName evidence="3">MFS transporter</fullName>
    </submittedName>
</protein>
<dbReference type="Proteomes" id="UP000234483">
    <property type="component" value="Unassembled WGS sequence"/>
</dbReference>
<dbReference type="AlphaFoldDB" id="A0A2N5CUV9"/>